<dbReference type="Gene3D" id="3.10.20.90">
    <property type="entry name" value="Phosphatidylinositol 3-kinase Catalytic Subunit, Chain A, domain 1"/>
    <property type="match status" value="1"/>
</dbReference>
<comment type="caution">
    <text evidence="3">The sequence shown here is derived from an EMBL/GenBank/DDBJ whole genome shotgun (WGS) entry which is preliminary data.</text>
</comment>
<reference evidence="3 4" key="1">
    <citation type="submission" date="2018-06" db="EMBL/GenBank/DDBJ databases">
        <title>The Genome of Cuscuta australis (Dodder) Provides Insight into the Evolution of Plant Parasitism.</title>
        <authorList>
            <person name="Liu H."/>
        </authorList>
    </citation>
    <scope>NUCLEOTIDE SEQUENCE [LARGE SCALE GENOMIC DNA]</scope>
    <source>
        <strain evidence="4">cv. Yunnan</strain>
        <tissue evidence="3">Vines</tissue>
    </source>
</reference>
<dbReference type="InterPro" id="IPR029071">
    <property type="entry name" value="Ubiquitin-like_domsf"/>
</dbReference>
<dbReference type="PROSITE" id="PS50053">
    <property type="entry name" value="UBIQUITIN_2"/>
    <property type="match status" value="1"/>
</dbReference>
<feature type="region of interest" description="Disordered" evidence="1">
    <location>
        <begin position="634"/>
        <end position="688"/>
    </location>
</feature>
<evidence type="ECO:0000256" key="1">
    <source>
        <dbReference type="SAM" id="MobiDB-lite"/>
    </source>
</evidence>
<feature type="compositionally biased region" description="Polar residues" evidence="1">
    <location>
        <begin position="584"/>
        <end position="607"/>
    </location>
</feature>
<name>A0A328D234_9ASTE</name>
<dbReference type="FunFam" id="3.10.20.90:FF:000154">
    <property type="entry name" value="Large proline-rich protein BAG6"/>
    <property type="match status" value="1"/>
</dbReference>
<dbReference type="InterPro" id="IPR000626">
    <property type="entry name" value="Ubiquitin-like_dom"/>
</dbReference>
<dbReference type="PANTHER" id="PTHR15204">
    <property type="entry name" value="LARGE PROLINE-RICH PROTEIN BAG6"/>
    <property type="match status" value="1"/>
</dbReference>
<dbReference type="SMART" id="SM00213">
    <property type="entry name" value="UBQ"/>
    <property type="match status" value="1"/>
</dbReference>
<dbReference type="EMBL" id="NQVE01000215">
    <property type="protein sequence ID" value="RAL37923.1"/>
    <property type="molecule type" value="Genomic_DNA"/>
</dbReference>
<dbReference type="AlphaFoldDB" id="A0A328D234"/>
<feature type="compositionally biased region" description="Acidic residues" evidence="1">
    <location>
        <begin position="643"/>
        <end position="652"/>
    </location>
</feature>
<evidence type="ECO:0000313" key="3">
    <source>
        <dbReference type="EMBL" id="RAL37923.1"/>
    </source>
</evidence>
<feature type="compositionally biased region" description="Low complexity" evidence="1">
    <location>
        <begin position="653"/>
        <end position="662"/>
    </location>
</feature>
<dbReference type="Pfam" id="PF00240">
    <property type="entry name" value="ubiquitin"/>
    <property type="match status" value="1"/>
</dbReference>
<sequence length="688" mass="72567">MGSNGAEYIKVSGINEAECPEATVEIKIKTLDSQTYTMRVDKCVPVPALKDQIATVTGVLSEQQRLICRGKVLKDDQLLSAYHVEDGHTLHLVVRQHPPESNPDTQGASDASSPGNTYSSPFGPGLFVGTLNLSEPSDGVTSDMSRIFSALLGSIGIANIGSGSEGIDLNGLGNLRNSARQQSEQGGSRDQSNSSFDAYARPVNVPLDSMQLPVVPDSLATLSQYLTHLREDFDASVGGPGGISLASGTRGSNRQGSNVSSYSPEQGGLPTPELLADVMLSTRQLVVEQAAECLLQLSRQLEDQANVTDTTNRMRIQSLALRSGAFFQNLGALLLELGRTTMTLRIGQTPDNAVVNAGPAVFVSATGPNPIMVQPQPFQAGTGIGSLPLGSGISGGPTGSSFIPRNIDIRIRTGAYMPSTVSRRDSTVTENLGQAAPGAPNGEDSNHRGTEGNSSSITRGVEVRVLPIRTLVAAIPASVGRAPSDAPRSYMDFINSVLGRGQQFSFGNDNSSDASQGSEPNFPPGVEIGQPPNTEAAGQRNIRLFGVNVNRSSTGEMSSRVENFLRALFPGEQIQIDESASVHGMNTNPATGENGATQNTAASQETGSIVEDEGIFLSNILRHIMPMISESIETAPNASPSEQADDDDDEDGSSQASAQAQENIDQASSSRRPRDPRSQPGSKRQKRV</sequence>
<feature type="compositionally biased region" description="Polar residues" evidence="1">
    <location>
        <begin position="246"/>
        <end position="264"/>
    </location>
</feature>
<feature type="region of interest" description="Disordered" evidence="1">
    <location>
        <begin position="504"/>
        <end position="524"/>
    </location>
</feature>
<dbReference type="GO" id="GO:0031593">
    <property type="term" value="F:polyubiquitin modification-dependent protein binding"/>
    <property type="evidence" value="ECO:0007669"/>
    <property type="project" value="TreeGrafter"/>
</dbReference>
<dbReference type="SUPFAM" id="SSF54236">
    <property type="entry name" value="Ubiquitin-like"/>
    <property type="match status" value="1"/>
</dbReference>
<accession>A0A328D234</accession>
<evidence type="ECO:0000313" key="4">
    <source>
        <dbReference type="Proteomes" id="UP000249390"/>
    </source>
</evidence>
<feature type="region of interest" description="Disordered" evidence="1">
    <location>
        <begin position="418"/>
        <end position="458"/>
    </location>
</feature>
<dbReference type="PANTHER" id="PTHR15204:SF0">
    <property type="entry name" value="LARGE PROLINE-RICH PROTEIN BAG6"/>
    <property type="match status" value="1"/>
</dbReference>
<feature type="compositionally biased region" description="Polar residues" evidence="1">
    <location>
        <begin position="504"/>
        <end position="519"/>
    </location>
</feature>
<dbReference type="GO" id="GO:0036503">
    <property type="term" value="P:ERAD pathway"/>
    <property type="evidence" value="ECO:0007669"/>
    <property type="project" value="TreeGrafter"/>
</dbReference>
<feature type="region of interest" description="Disordered" evidence="1">
    <location>
        <begin position="583"/>
        <end position="607"/>
    </location>
</feature>
<feature type="region of interest" description="Disordered" evidence="1">
    <location>
        <begin position="244"/>
        <end position="270"/>
    </location>
</feature>
<feature type="domain" description="Ubiquitin-like" evidence="2">
    <location>
        <begin position="24"/>
        <end position="99"/>
    </location>
</feature>
<gene>
    <name evidence="3" type="ORF">DM860_000617</name>
</gene>
<dbReference type="InterPro" id="IPR019956">
    <property type="entry name" value="Ubiquitin_dom"/>
</dbReference>
<feature type="region of interest" description="Disordered" evidence="1">
    <location>
        <begin position="96"/>
        <end position="119"/>
    </location>
</feature>
<dbReference type="Proteomes" id="UP000249390">
    <property type="component" value="Unassembled WGS sequence"/>
</dbReference>
<proteinExistence type="predicted"/>
<keyword evidence="4" id="KW-1185">Reference proteome</keyword>
<feature type="compositionally biased region" description="Polar residues" evidence="1">
    <location>
        <begin position="102"/>
        <end position="119"/>
    </location>
</feature>
<dbReference type="GO" id="GO:0071818">
    <property type="term" value="C:BAT3 complex"/>
    <property type="evidence" value="ECO:0007669"/>
    <property type="project" value="TreeGrafter"/>
</dbReference>
<dbReference type="PRINTS" id="PR00348">
    <property type="entry name" value="UBIQUITIN"/>
</dbReference>
<dbReference type="GO" id="GO:0051787">
    <property type="term" value="F:misfolded protein binding"/>
    <property type="evidence" value="ECO:0007669"/>
    <property type="project" value="TreeGrafter"/>
</dbReference>
<evidence type="ECO:0000259" key="2">
    <source>
        <dbReference type="PROSITE" id="PS50053"/>
    </source>
</evidence>
<organism evidence="3 4">
    <name type="scientific">Cuscuta australis</name>
    <dbReference type="NCBI Taxonomy" id="267555"/>
    <lineage>
        <taxon>Eukaryota</taxon>
        <taxon>Viridiplantae</taxon>
        <taxon>Streptophyta</taxon>
        <taxon>Embryophyta</taxon>
        <taxon>Tracheophyta</taxon>
        <taxon>Spermatophyta</taxon>
        <taxon>Magnoliopsida</taxon>
        <taxon>eudicotyledons</taxon>
        <taxon>Gunneridae</taxon>
        <taxon>Pentapetalae</taxon>
        <taxon>asterids</taxon>
        <taxon>lamiids</taxon>
        <taxon>Solanales</taxon>
        <taxon>Convolvulaceae</taxon>
        <taxon>Cuscuteae</taxon>
        <taxon>Cuscuta</taxon>
        <taxon>Cuscuta subgen. Grammica</taxon>
        <taxon>Cuscuta sect. Cleistogrammica</taxon>
    </lineage>
</organism>
<protein>
    <recommendedName>
        <fullName evidence="2">Ubiquitin-like domain-containing protein</fullName>
    </recommendedName>
</protein>